<comment type="caution">
    <text evidence="2">The sequence shown here is derived from an EMBL/GenBank/DDBJ whole genome shotgun (WGS) entry which is preliminary data.</text>
</comment>
<protein>
    <submittedName>
        <fullName evidence="2">Uncharacterized protein</fullName>
    </submittedName>
</protein>
<organism evidence="2 3">
    <name type="scientific">Portunus trituberculatus</name>
    <name type="common">Swimming crab</name>
    <name type="synonym">Neptunus trituberculatus</name>
    <dbReference type="NCBI Taxonomy" id="210409"/>
    <lineage>
        <taxon>Eukaryota</taxon>
        <taxon>Metazoa</taxon>
        <taxon>Ecdysozoa</taxon>
        <taxon>Arthropoda</taxon>
        <taxon>Crustacea</taxon>
        <taxon>Multicrustacea</taxon>
        <taxon>Malacostraca</taxon>
        <taxon>Eumalacostraca</taxon>
        <taxon>Eucarida</taxon>
        <taxon>Decapoda</taxon>
        <taxon>Pleocyemata</taxon>
        <taxon>Brachyura</taxon>
        <taxon>Eubrachyura</taxon>
        <taxon>Portunoidea</taxon>
        <taxon>Portunidae</taxon>
        <taxon>Portuninae</taxon>
        <taxon>Portunus</taxon>
    </lineage>
</organism>
<evidence type="ECO:0000313" key="2">
    <source>
        <dbReference type="EMBL" id="MPC69934.1"/>
    </source>
</evidence>
<proteinExistence type="predicted"/>
<dbReference type="Proteomes" id="UP000324222">
    <property type="component" value="Unassembled WGS sequence"/>
</dbReference>
<dbReference type="AlphaFoldDB" id="A0A5B7HN02"/>
<keyword evidence="3" id="KW-1185">Reference proteome</keyword>
<dbReference type="EMBL" id="VSRR010030234">
    <property type="protein sequence ID" value="MPC69934.1"/>
    <property type="molecule type" value="Genomic_DNA"/>
</dbReference>
<gene>
    <name evidence="2" type="ORF">E2C01_064167</name>
</gene>
<evidence type="ECO:0000256" key="1">
    <source>
        <dbReference type="SAM" id="MobiDB-lite"/>
    </source>
</evidence>
<feature type="region of interest" description="Disordered" evidence="1">
    <location>
        <begin position="28"/>
        <end position="48"/>
    </location>
</feature>
<sequence length="48" mass="5222">MTADKLTYILCSCDHRMLGYMAGVRLQDGRSSSEVPELMKNGGGKGDE</sequence>
<accession>A0A5B7HN02</accession>
<name>A0A5B7HN02_PORTR</name>
<evidence type="ECO:0000313" key="3">
    <source>
        <dbReference type="Proteomes" id="UP000324222"/>
    </source>
</evidence>
<reference evidence="2 3" key="1">
    <citation type="submission" date="2019-05" db="EMBL/GenBank/DDBJ databases">
        <title>Another draft genome of Portunus trituberculatus and its Hox gene families provides insights of decapod evolution.</title>
        <authorList>
            <person name="Jeong J.-H."/>
            <person name="Song I."/>
            <person name="Kim S."/>
            <person name="Choi T."/>
            <person name="Kim D."/>
            <person name="Ryu S."/>
            <person name="Kim W."/>
        </authorList>
    </citation>
    <scope>NUCLEOTIDE SEQUENCE [LARGE SCALE GENOMIC DNA]</scope>
    <source>
        <tissue evidence="2">Muscle</tissue>
    </source>
</reference>